<feature type="transmembrane region" description="Helical" evidence="5">
    <location>
        <begin position="158"/>
        <end position="181"/>
    </location>
</feature>
<evidence type="ECO:0000313" key="6">
    <source>
        <dbReference type="EMBL" id="SFN82430.1"/>
    </source>
</evidence>
<keyword evidence="3 5" id="KW-1133">Transmembrane helix</keyword>
<dbReference type="PRINTS" id="PR01840">
    <property type="entry name" value="TATCFAMILY"/>
</dbReference>
<dbReference type="NCBIfam" id="TIGR00945">
    <property type="entry name" value="tatC"/>
    <property type="match status" value="1"/>
</dbReference>
<evidence type="ECO:0000256" key="3">
    <source>
        <dbReference type="ARBA" id="ARBA00022989"/>
    </source>
</evidence>
<comment type="subcellular location">
    <subcellularLocation>
        <location evidence="5">Cell membrane</location>
        <topology evidence="5">Multi-pass membrane protein</topology>
    </subcellularLocation>
    <subcellularLocation>
        <location evidence="1">Membrane</location>
        <topology evidence="1">Multi-pass membrane protein</topology>
    </subcellularLocation>
</comment>
<dbReference type="PANTHER" id="PTHR30371:SF0">
    <property type="entry name" value="SEC-INDEPENDENT PROTEIN TRANSLOCASE PROTEIN TATC, CHLOROPLASTIC-RELATED"/>
    <property type="match status" value="1"/>
</dbReference>
<dbReference type="GO" id="GO:0033281">
    <property type="term" value="C:TAT protein transport complex"/>
    <property type="evidence" value="ECO:0007669"/>
    <property type="project" value="UniProtKB-UniRule"/>
</dbReference>
<evidence type="ECO:0000256" key="1">
    <source>
        <dbReference type="ARBA" id="ARBA00004141"/>
    </source>
</evidence>
<comment type="caution">
    <text evidence="5">Lacks conserved residue(s) required for the propagation of feature annotation.</text>
</comment>
<feature type="transmembrane region" description="Helical" evidence="5">
    <location>
        <begin position="193"/>
        <end position="211"/>
    </location>
</feature>
<dbReference type="STRING" id="83765.SAMN05660284_02345"/>
<protein>
    <recommendedName>
        <fullName evidence="5">Sec-independent protein translocase protein TatC</fullName>
    </recommendedName>
</protein>
<dbReference type="EMBL" id="FOVE01000018">
    <property type="protein sequence ID" value="SFN82430.1"/>
    <property type="molecule type" value="Genomic_DNA"/>
</dbReference>
<keyword evidence="5" id="KW-0653">Protein transport</keyword>
<keyword evidence="4 5" id="KW-0472">Membrane</keyword>
<dbReference type="AlphaFoldDB" id="A0A1I5C5T1"/>
<keyword evidence="5" id="KW-0811">Translocation</keyword>
<comment type="subunit">
    <text evidence="5">The Tat system comprises two distinct complexes: a TatABC complex, containing multiple copies of TatA, TatB and TatC subunits, and a separate TatA complex, containing only TatA subunits. Substrates initially bind to the TatABC complex, which probably triggers association of the separate TatA complex to form the active translocon.</text>
</comment>
<comment type="similarity">
    <text evidence="5">Belongs to the TatC family.</text>
</comment>
<feature type="transmembrane region" description="Helical" evidence="5">
    <location>
        <begin position="21"/>
        <end position="40"/>
    </location>
</feature>
<sequence length="248" mass="27187">MSELLDSHQPLLAHLVELRTRLVRSALVFLVGFAASFFFSSQLYDFLVAPLAQAAPGGKLITIGVVSPFFLQLKIAALAGFLLTLPHTLYQAWAFVAPGLYANEKRLVLPLVVSSSILFFIGMSFAYFFVFGVVFSFMAKTVPASMQWLPDSAEYFDFALSMFVAFGLTFETPVVVVLLVRMGVVTLKKLVEIRSYVIVGAFVVAAVVTPPDILSQLLLAIPLCLLYEVGLLAARWVQPVEKPEEVSA</sequence>
<dbReference type="InterPro" id="IPR002033">
    <property type="entry name" value="TatC"/>
</dbReference>
<dbReference type="Proteomes" id="UP000242869">
    <property type="component" value="Unassembled WGS sequence"/>
</dbReference>
<organism evidence="6 7">
    <name type="scientific">Formivibrio citricus</name>
    <dbReference type="NCBI Taxonomy" id="83765"/>
    <lineage>
        <taxon>Bacteria</taxon>
        <taxon>Pseudomonadati</taxon>
        <taxon>Pseudomonadota</taxon>
        <taxon>Betaproteobacteria</taxon>
        <taxon>Neisseriales</taxon>
        <taxon>Chitinibacteraceae</taxon>
        <taxon>Formivibrio</taxon>
    </lineage>
</organism>
<dbReference type="PANTHER" id="PTHR30371">
    <property type="entry name" value="SEC-INDEPENDENT PROTEIN TRANSLOCASE PROTEIN TATC"/>
    <property type="match status" value="1"/>
</dbReference>
<dbReference type="RefSeq" id="WP_091196676.1">
    <property type="nucleotide sequence ID" value="NZ_FOVE01000018.1"/>
</dbReference>
<dbReference type="HAMAP" id="MF_00902">
    <property type="entry name" value="TatC"/>
    <property type="match status" value="1"/>
</dbReference>
<gene>
    <name evidence="5" type="primary">tatC</name>
    <name evidence="6" type="ORF">SAMN05660284_02345</name>
</gene>
<dbReference type="GO" id="GO:0065002">
    <property type="term" value="P:intracellular protein transmembrane transport"/>
    <property type="evidence" value="ECO:0007669"/>
    <property type="project" value="TreeGrafter"/>
</dbReference>
<name>A0A1I5C5T1_9NEIS</name>
<evidence type="ECO:0000256" key="4">
    <source>
        <dbReference type="ARBA" id="ARBA00023136"/>
    </source>
</evidence>
<feature type="transmembrane region" description="Helical" evidence="5">
    <location>
        <begin position="107"/>
        <end position="138"/>
    </location>
</feature>
<dbReference type="OrthoDB" id="9777044at2"/>
<evidence type="ECO:0000256" key="2">
    <source>
        <dbReference type="ARBA" id="ARBA00022692"/>
    </source>
</evidence>
<keyword evidence="5" id="KW-0813">Transport</keyword>
<keyword evidence="7" id="KW-1185">Reference proteome</keyword>
<accession>A0A1I5C5T1</accession>
<dbReference type="Pfam" id="PF00902">
    <property type="entry name" value="TatC"/>
    <property type="match status" value="1"/>
</dbReference>
<comment type="function">
    <text evidence="5">Part of the twin-arginine translocation (Tat) system that transports large folded proteins containing a characteristic twin-arginine motif in their signal peptide across membranes. Together with TatB, TatC is part of a receptor directly interacting with Tat signal peptides.</text>
</comment>
<keyword evidence="5" id="KW-1003">Cell membrane</keyword>
<dbReference type="GO" id="GO:0009977">
    <property type="term" value="F:proton motive force dependent protein transmembrane transporter activity"/>
    <property type="evidence" value="ECO:0007669"/>
    <property type="project" value="TreeGrafter"/>
</dbReference>
<dbReference type="GO" id="GO:0043953">
    <property type="term" value="P:protein transport by the Tat complex"/>
    <property type="evidence" value="ECO:0007669"/>
    <property type="project" value="UniProtKB-UniRule"/>
</dbReference>
<keyword evidence="2 5" id="KW-0812">Transmembrane</keyword>
<evidence type="ECO:0000313" key="7">
    <source>
        <dbReference type="Proteomes" id="UP000242869"/>
    </source>
</evidence>
<reference evidence="7" key="1">
    <citation type="submission" date="2016-10" db="EMBL/GenBank/DDBJ databases">
        <authorList>
            <person name="Varghese N."/>
            <person name="Submissions S."/>
        </authorList>
    </citation>
    <scope>NUCLEOTIDE SEQUENCE [LARGE SCALE GENOMIC DNA]</scope>
    <source>
        <strain evidence="7">DSM 6150</strain>
    </source>
</reference>
<proteinExistence type="inferred from homology"/>
<feature type="transmembrane region" description="Helical" evidence="5">
    <location>
        <begin position="60"/>
        <end position="86"/>
    </location>
</feature>
<evidence type="ECO:0000256" key="5">
    <source>
        <dbReference type="HAMAP-Rule" id="MF_00902"/>
    </source>
</evidence>